<evidence type="ECO:0000256" key="6">
    <source>
        <dbReference type="RuleBase" id="RU000559"/>
    </source>
</evidence>
<keyword evidence="3 5" id="KW-0687">Ribonucleoprotein</keyword>
<evidence type="ECO:0000256" key="4">
    <source>
        <dbReference type="ARBA" id="ARBA00035171"/>
    </source>
</evidence>
<protein>
    <recommendedName>
        <fullName evidence="4 5">Large ribosomal subunit protein bL19</fullName>
    </recommendedName>
</protein>
<dbReference type="GO" id="GO:0022625">
    <property type="term" value="C:cytosolic large ribosomal subunit"/>
    <property type="evidence" value="ECO:0007669"/>
    <property type="project" value="TreeGrafter"/>
</dbReference>
<dbReference type="PANTHER" id="PTHR15680:SF9">
    <property type="entry name" value="LARGE RIBOSOMAL SUBUNIT PROTEIN BL19M"/>
    <property type="match status" value="1"/>
</dbReference>
<name>A0A3A4QVI4_9BACT</name>
<accession>A0A3A4QVI4</accession>
<sequence>MDIIAKIEQEQCKAEIPDFNVGDTVRVHTKIIEGERERIQIFTGTVIARSGKKANETVTVRRVVYGEGVERVFPLHSPRVETIEVVRRGKVRRAKLYYLKEKVGKRARVKEMKQ</sequence>
<dbReference type="SUPFAM" id="SSF50104">
    <property type="entry name" value="Translation proteins SH3-like domain"/>
    <property type="match status" value="1"/>
</dbReference>
<dbReference type="Proteomes" id="UP000266426">
    <property type="component" value="Unassembled WGS sequence"/>
</dbReference>
<dbReference type="GO" id="GO:0006412">
    <property type="term" value="P:translation"/>
    <property type="evidence" value="ECO:0007669"/>
    <property type="project" value="UniProtKB-UniRule"/>
</dbReference>
<comment type="function">
    <text evidence="5 6">This protein is located at the 30S-50S ribosomal subunit interface and may play a role in the structure and function of the aminoacyl-tRNA binding site.</text>
</comment>
<dbReference type="InterPro" id="IPR038657">
    <property type="entry name" value="Ribosomal_bL19_sf"/>
</dbReference>
<dbReference type="PANTHER" id="PTHR15680">
    <property type="entry name" value="RIBOSOMAL PROTEIN L19"/>
    <property type="match status" value="1"/>
</dbReference>
<dbReference type="GO" id="GO:0003735">
    <property type="term" value="F:structural constituent of ribosome"/>
    <property type="evidence" value="ECO:0007669"/>
    <property type="project" value="InterPro"/>
</dbReference>
<evidence type="ECO:0000256" key="1">
    <source>
        <dbReference type="ARBA" id="ARBA00005781"/>
    </source>
</evidence>
<dbReference type="AlphaFoldDB" id="A0A3A4QVI4"/>
<reference evidence="7 8" key="1">
    <citation type="journal article" date="2017" name="ISME J.">
        <title>Energy and carbon metabolisms in a deep terrestrial subsurface fluid microbial community.</title>
        <authorList>
            <person name="Momper L."/>
            <person name="Jungbluth S.P."/>
            <person name="Lee M.D."/>
            <person name="Amend J.P."/>
        </authorList>
    </citation>
    <scope>NUCLEOTIDE SEQUENCE [LARGE SCALE GENOMIC DNA]</scope>
    <source>
        <strain evidence="7">SURF_26</strain>
    </source>
</reference>
<evidence type="ECO:0000256" key="3">
    <source>
        <dbReference type="ARBA" id="ARBA00023274"/>
    </source>
</evidence>
<dbReference type="EMBL" id="QZJZ01000092">
    <property type="protein sequence ID" value="RJP56689.1"/>
    <property type="molecule type" value="Genomic_DNA"/>
</dbReference>
<evidence type="ECO:0000256" key="5">
    <source>
        <dbReference type="HAMAP-Rule" id="MF_00402"/>
    </source>
</evidence>
<dbReference type="InterPro" id="IPR008991">
    <property type="entry name" value="Translation_prot_SH3-like_sf"/>
</dbReference>
<dbReference type="PRINTS" id="PR00061">
    <property type="entry name" value="RIBOSOMALL19"/>
</dbReference>
<comment type="similarity">
    <text evidence="1 5 6">Belongs to the bacterial ribosomal protein bL19 family.</text>
</comment>
<dbReference type="Pfam" id="PF01245">
    <property type="entry name" value="Ribosomal_L19"/>
    <property type="match status" value="1"/>
</dbReference>
<evidence type="ECO:0000313" key="8">
    <source>
        <dbReference type="Proteomes" id="UP000266426"/>
    </source>
</evidence>
<dbReference type="NCBIfam" id="TIGR01024">
    <property type="entry name" value="rplS_bact"/>
    <property type="match status" value="1"/>
</dbReference>
<dbReference type="InterPro" id="IPR001857">
    <property type="entry name" value="Ribosomal_bL19"/>
</dbReference>
<evidence type="ECO:0000256" key="2">
    <source>
        <dbReference type="ARBA" id="ARBA00022980"/>
    </source>
</evidence>
<evidence type="ECO:0000313" key="7">
    <source>
        <dbReference type="EMBL" id="RJP56689.1"/>
    </source>
</evidence>
<comment type="caution">
    <text evidence="7">The sequence shown here is derived from an EMBL/GenBank/DDBJ whole genome shotgun (WGS) entry which is preliminary data.</text>
</comment>
<dbReference type="InterPro" id="IPR018257">
    <property type="entry name" value="Ribosomal_bL19_CS"/>
</dbReference>
<proteinExistence type="inferred from homology"/>
<gene>
    <name evidence="5" type="primary">rplS</name>
    <name evidence="7" type="ORF">C4541_11825</name>
</gene>
<organism evidence="7 8">
    <name type="scientific">Candidatus Auribacter fodinae</name>
    <dbReference type="NCBI Taxonomy" id="2093366"/>
    <lineage>
        <taxon>Bacteria</taxon>
        <taxon>Pseudomonadati</taxon>
        <taxon>Candidatus Auribacterota</taxon>
        <taxon>Candidatus Auribacteria</taxon>
        <taxon>Candidatus Auribacterales</taxon>
        <taxon>Candidatus Auribacteraceae</taxon>
        <taxon>Candidatus Auribacter</taxon>
    </lineage>
</organism>
<dbReference type="HAMAP" id="MF_00402">
    <property type="entry name" value="Ribosomal_bL19"/>
    <property type="match status" value="1"/>
</dbReference>
<dbReference type="FunFam" id="2.30.30.790:FF:000001">
    <property type="entry name" value="50S ribosomal protein L19"/>
    <property type="match status" value="1"/>
</dbReference>
<keyword evidence="2 5" id="KW-0689">Ribosomal protein</keyword>
<dbReference type="Gene3D" id="2.30.30.790">
    <property type="match status" value="1"/>
</dbReference>
<dbReference type="PIRSF" id="PIRSF002191">
    <property type="entry name" value="Ribosomal_L19"/>
    <property type="match status" value="1"/>
</dbReference>
<dbReference type="PROSITE" id="PS01015">
    <property type="entry name" value="RIBOSOMAL_L19"/>
    <property type="match status" value="1"/>
</dbReference>